<accession>A0A0D4CIT0</accession>
<keyword evidence="2" id="KW-1003">Cell membrane</keyword>
<protein>
    <submittedName>
        <fullName evidence="7">Transporter</fullName>
    </submittedName>
</protein>
<dbReference type="KEGG" id="lmu:LBLM1_02445"/>
<proteinExistence type="predicted"/>
<dbReference type="HOGENOM" id="CLU_022017_1_1_9"/>
<evidence type="ECO:0000256" key="5">
    <source>
        <dbReference type="ARBA" id="ARBA00023136"/>
    </source>
</evidence>
<feature type="transmembrane region" description="Helical" evidence="6">
    <location>
        <begin position="205"/>
        <end position="225"/>
    </location>
</feature>
<feature type="transmembrane region" description="Helical" evidence="6">
    <location>
        <begin position="178"/>
        <end position="199"/>
    </location>
</feature>
<dbReference type="STRING" id="1130798.LBLM1_02445"/>
<evidence type="ECO:0000256" key="3">
    <source>
        <dbReference type="ARBA" id="ARBA00022692"/>
    </source>
</evidence>
<organism evidence="7 8">
    <name type="scientific">Limosilactobacillus mucosae LM1</name>
    <dbReference type="NCBI Taxonomy" id="1130798"/>
    <lineage>
        <taxon>Bacteria</taxon>
        <taxon>Bacillati</taxon>
        <taxon>Bacillota</taxon>
        <taxon>Bacilli</taxon>
        <taxon>Lactobacillales</taxon>
        <taxon>Lactobacillaceae</taxon>
        <taxon>Limosilactobacillus</taxon>
    </lineage>
</organism>
<dbReference type="InterPro" id="IPR002797">
    <property type="entry name" value="Polysacc_synth"/>
</dbReference>
<feature type="transmembrane region" description="Helical" evidence="6">
    <location>
        <begin position="437"/>
        <end position="461"/>
    </location>
</feature>
<feature type="transmembrane region" description="Helical" evidence="6">
    <location>
        <begin position="346"/>
        <end position="369"/>
    </location>
</feature>
<dbReference type="GO" id="GO:0005886">
    <property type="term" value="C:plasma membrane"/>
    <property type="evidence" value="ECO:0007669"/>
    <property type="project" value="UniProtKB-SubCell"/>
</dbReference>
<feature type="transmembrane region" description="Helical" evidence="6">
    <location>
        <begin position="412"/>
        <end position="431"/>
    </location>
</feature>
<feature type="transmembrane region" description="Helical" evidence="6">
    <location>
        <begin position="305"/>
        <end position="325"/>
    </location>
</feature>
<reference evidence="7 8" key="1">
    <citation type="journal article" date="2012" name="J. Bacteriol.">
        <title>Genome sequence of Lactobacillus mucosae LM1, isolated from piglet feces.</title>
        <authorList>
            <person name="Lee J.H."/>
            <person name="Valeriano V.D."/>
            <person name="Shin Y.R."/>
            <person name="Chae J.P."/>
            <person name="Kim G.B."/>
            <person name="Ham J.S."/>
            <person name="Chun J."/>
            <person name="Kang D.K."/>
        </authorList>
    </citation>
    <scope>NUCLEOTIDE SEQUENCE [LARGE SCALE GENOMIC DNA]</scope>
    <source>
        <strain evidence="7 8">LM1</strain>
    </source>
</reference>
<evidence type="ECO:0000256" key="4">
    <source>
        <dbReference type="ARBA" id="ARBA00022989"/>
    </source>
</evidence>
<name>A0A0D4CIT0_LIMMU</name>
<dbReference type="InterPro" id="IPR024923">
    <property type="entry name" value="PG_synth_SpoVB"/>
</dbReference>
<dbReference type="PANTHER" id="PTHR30250:SF21">
    <property type="entry name" value="LIPID II FLIPPASE MURJ"/>
    <property type="match status" value="1"/>
</dbReference>
<keyword evidence="4 6" id="KW-1133">Transmembrane helix</keyword>
<dbReference type="RefSeq" id="WP_006500125.1">
    <property type="nucleotide sequence ID" value="NZ_CP011013.1"/>
</dbReference>
<dbReference type="Proteomes" id="UP000003645">
    <property type="component" value="Chromosome"/>
</dbReference>
<evidence type="ECO:0000256" key="2">
    <source>
        <dbReference type="ARBA" id="ARBA00022475"/>
    </source>
</evidence>
<evidence type="ECO:0000256" key="1">
    <source>
        <dbReference type="ARBA" id="ARBA00004651"/>
    </source>
</evidence>
<dbReference type="Pfam" id="PF01943">
    <property type="entry name" value="Polysacc_synt"/>
    <property type="match status" value="1"/>
</dbReference>
<feature type="transmembrane region" description="Helical" evidence="6">
    <location>
        <begin position="473"/>
        <end position="495"/>
    </location>
</feature>
<feature type="transmembrane region" description="Helical" evidence="6">
    <location>
        <begin position="137"/>
        <end position="157"/>
    </location>
</feature>
<evidence type="ECO:0000256" key="6">
    <source>
        <dbReference type="SAM" id="Phobius"/>
    </source>
</evidence>
<keyword evidence="8" id="KW-1185">Reference proteome</keyword>
<feature type="transmembrane region" description="Helical" evidence="6">
    <location>
        <begin position="20"/>
        <end position="45"/>
    </location>
</feature>
<evidence type="ECO:0000313" key="7">
    <source>
        <dbReference type="EMBL" id="AJT50047.1"/>
    </source>
</evidence>
<feature type="transmembrane region" description="Helical" evidence="6">
    <location>
        <begin position="375"/>
        <end position="400"/>
    </location>
</feature>
<feature type="transmembrane region" description="Helical" evidence="6">
    <location>
        <begin position="65"/>
        <end position="86"/>
    </location>
</feature>
<feature type="transmembrane region" description="Helical" evidence="6">
    <location>
        <begin position="106"/>
        <end position="125"/>
    </location>
</feature>
<gene>
    <name evidence="7" type="ORF">LBLM1_02445</name>
</gene>
<feature type="transmembrane region" description="Helical" evidence="6">
    <location>
        <begin position="251"/>
        <end position="271"/>
    </location>
</feature>
<dbReference type="CDD" id="cd13124">
    <property type="entry name" value="MATE_SpoVB_like"/>
    <property type="match status" value="1"/>
</dbReference>
<dbReference type="PIRSF" id="PIRSF038958">
    <property type="entry name" value="PG_synth_SpoVB"/>
    <property type="match status" value="1"/>
</dbReference>
<dbReference type="AlphaFoldDB" id="A0A0D4CIT0"/>
<dbReference type="PANTHER" id="PTHR30250">
    <property type="entry name" value="PST FAMILY PREDICTED COLANIC ACID TRANSPORTER"/>
    <property type="match status" value="1"/>
</dbReference>
<sequence>MDAQQKTAPSKQAAAKAKMLSGSAWMTAGSVLSRVLGALYIIPWVTWMGAYSDQANALYAKGYNIYNLFLVIATAGIPSAMSKLVAHYNGINQTNISKKLYHTGMYVSMATGVIAALIMMFGASLLDGGDPNEIPVIRSLAWAVLLIPSISISRGYLQGYSWMAPSAISQLIEQLLRIIYMLGATYLVMKIQKGSWVLAVTQSTFAAFIGALGAAAVLIMARIHYRRPMEAMLENSLATPEISTIQLIVKIVYQAIPFIVIESGITIFQLIDQYTFFKMMPLVGHFTYYQMNTVYAMFSFNANKLYMIIIAVATAMATTVIPLLAHARAKNDQEGMRTQIENALELFYFIMVPASLGLVAIAPQVYTVFYRYNQAGIVILEFAAFASIAMGLYSVAAAMMQGISENRKMMKILGVGMIIKLILQFPCIWLLKGMGPLLATALAMVVMNYLILHSFNMEFGLHFEEMAKPTNQILAFSLVMFVVTKLVMFGLGYLVNPHGRYAAFFLLILGVAIGGVIYAYLALKSRLADHLLGARADLLRERLHMN</sequence>
<comment type="subcellular location">
    <subcellularLocation>
        <location evidence="1">Cell membrane</location>
        <topology evidence="1">Multi-pass membrane protein</topology>
    </subcellularLocation>
</comment>
<keyword evidence="5 6" id="KW-0472">Membrane</keyword>
<evidence type="ECO:0000313" key="8">
    <source>
        <dbReference type="Proteomes" id="UP000003645"/>
    </source>
</evidence>
<feature type="transmembrane region" description="Helical" evidence="6">
    <location>
        <begin position="501"/>
        <end position="523"/>
    </location>
</feature>
<dbReference type="InterPro" id="IPR050833">
    <property type="entry name" value="Poly_Biosynth_Transport"/>
</dbReference>
<dbReference type="EMBL" id="CP011013">
    <property type="protein sequence ID" value="AJT50047.1"/>
    <property type="molecule type" value="Genomic_DNA"/>
</dbReference>
<keyword evidence="3 6" id="KW-0812">Transmembrane</keyword>